<feature type="transmembrane region" description="Helical" evidence="1">
    <location>
        <begin position="61"/>
        <end position="85"/>
    </location>
</feature>
<dbReference type="RefSeq" id="WP_187217820.1">
    <property type="nucleotide sequence ID" value="NZ_JABVED010000001.1"/>
</dbReference>
<dbReference type="EMBL" id="JABVED010000001">
    <property type="protein sequence ID" value="MBC6445759.1"/>
    <property type="molecule type" value="Genomic_DNA"/>
</dbReference>
<evidence type="ECO:0000313" key="2">
    <source>
        <dbReference type="EMBL" id="MBC6445759.1"/>
    </source>
</evidence>
<name>A0ABR7L017_9PSEU</name>
<keyword evidence="3" id="KW-1185">Reference proteome</keyword>
<protein>
    <submittedName>
        <fullName evidence="2">DUF4383 domain-containing protein</fullName>
    </submittedName>
</protein>
<reference evidence="2 3" key="1">
    <citation type="submission" date="2020-06" db="EMBL/GenBank/DDBJ databases">
        <title>Actinokineospora xiongansis sp. nov., isolated from soil of Baiyangdian.</title>
        <authorList>
            <person name="Zhang X."/>
        </authorList>
    </citation>
    <scope>NUCLEOTIDE SEQUENCE [LARGE SCALE GENOMIC DNA]</scope>
    <source>
        <strain evidence="2 3">HBU206404</strain>
    </source>
</reference>
<feature type="transmembrane region" description="Helical" evidence="1">
    <location>
        <begin position="92"/>
        <end position="113"/>
    </location>
</feature>
<keyword evidence="1" id="KW-0472">Membrane</keyword>
<evidence type="ECO:0000256" key="1">
    <source>
        <dbReference type="SAM" id="Phobius"/>
    </source>
</evidence>
<keyword evidence="1" id="KW-1133">Transmembrane helix</keyword>
<evidence type="ECO:0000313" key="3">
    <source>
        <dbReference type="Proteomes" id="UP000734823"/>
    </source>
</evidence>
<sequence>MAHAHAHHIPAADEAASRGFAREAAFFLGLVFIALGLAGFVPATVTGNESMGFAGPERPGLLFGMFAVSVLHNLMHLGFGLLGLLMSRGTVAARLFLVGGGAAYLLLGVYGLAVADSSAANLLPTNTADDVLHLVLGATMLTLEWVSGPPDLEG</sequence>
<dbReference type="Pfam" id="PF14325">
    <property type="entry name" value="DUF4383"/>
    <property type="match status" value="1"/>
</dbReference>
<organism evidence="2 3">
    <name type="scientific">Actinokineospora xionganensis</name>
    <dbReference type="NCBI Taxonomy" id="2684470"/>
    <lineage>
        <taxon>Bacteria</taxon>
        <taxon>Bacillati</taxon>
        <taxon>Actinomycetota</taxon>
        <taxon>Actinomycetes</taxon>
        <taxon>Pseudonocardiales</taxon>
        <taxon>Pseudonocardiaceae</taxon>
        <taxon>Actinokineospora</taxon>
    </lineage>
</organism>
<comment type="caution">
    <text evidence="2">The sequence shown here is derived from an EMBL/GenBank/DDBJ whole genome shotgun (WGS) entry which is preliminary data.</text>
</comment>
<accession>A0ABR7L017</accession>
<proteinExistence type="predicted"/>
<feature type="transmembrane region" description="Helical" evidence="1">
    <location>
        <begin position="24"/>
        <end position="41"/>
    </location>
</feature>
<gene>
    <name evidence="2" type="ORF">GPZ80_01030</name>
</gene>
<dbReference type="Proteomes" id="UP000734823">
    <property type="component" value="Unassembled WGS sequence"/>
</dbReference>
<keyword evidence="1" id="KW-0812">Transmembrane</keyword>